<reference evidence="2" key="1">
    <citation type="submission" date="2017-03" db="EMBL/GenBank/DDBJ databases">
        <authorList>
            <person name="Safronova V.I."/>
            <person name="Sazanova A.L."/>
            <person name="Chirak E.R."/>
        </authorList>
    </citation>
    <scope>NUCLEOTIDE SEQUENCE [LARGE SCALE GENOMIC DNA]</scope>
    <source>
        <strain evidence="2">Ach-343</strain>
    </source>
</reference>
<organism evidence="1 2">
    <name type="scientific">Mesorhizobium kowhaii</name>
    <dbReference type="NCBI Taxonomy" id="1300272"/>
    <lineage>
        <taxon>Bacteria</taxon>
        <taxon>Pseudomonadati</taxon>
        <taxon>Pseudomonadota</taxon>
        <taxon>Alphaproteobacteria</taxon>
        <taxon>Hyphomicrobiales</taxon>
        <taxon>Phyllobacteriaceae</taxon>
        <taxon>Mesorhizobium</taxon>
    </lineage>
</organism>
<dbReference type="OrthoDB" id="1356145at2"/>
<name>A0A2W7CJ88_9HYPH</name>
<dbReference type="Proteomes" id="UP000248616">
    <property type="component" value="Unassembled WGS sequence"/>
</dbReference>
<keyword evidence="2" id="KW-1185">Reference proteome</keyword>
<dbReference type="RefSeq" id="WP_111548935.1">
    <property type="nucleotide sequence ID" value="NZ_MZXV01000080.1"/>
</dbReference>
<dbReference type="InterPro" id="IPR021439">
    <property type="entry name" value="DUF3088"/>
</dbReference>
<sequence length="113" mass="12391">MARDTLFLIQPGFSDPKHPGRTFVCPFCNQVEGLLAAFPDLTAKLDVERVPFARPRSKVIDALGERHQSLPVLVIGSNQPAGLPTAKGKAFADDTKRILALLAERHGFPHLHE</sequence>
<accession>A0A2W7CJ88</accession>
<protein>
    <recommendedName>
        <fullName evidence="3">DUF3088 domain-containing protein</fullName>
    </recommendedName>
</protein>
<proteinExistence type="predicted"/>
<evidence type="ECO:0008006" key="3">
    <source>
        <dbReference type="Google" id="ProtNLM"/>
    </source>
</evidence>
<dbReference type="Pfam" id="PF11287">
    <property type="entry name" value="DUF3088"/>
    <property type="match status" value="1"/>
</dbReference>
<dbReference type="AlphaFoldDB" id="A0A2W7CJ88"/>
<evidence type="ECO:0000313" key="2">
    <source>
        <dbReference type="Proteomes" id="UP000248616"/>
    </source>
</evidence>
<comment type="caution">
    <text evidence="1">The sequence shown here is derived from an EMBL/GenBank/DDBJ whole genome shotgun (WGS) entry which is preliminary data.</text>
</comment>
<dbReference type="EMBL" id="MZXV01000080">
    <property type="protein sequence ID" value="PZV33879.1"/>
    <property type="molecule type" value="Genomic_DNA"/>
</dbReference>
<evidence type="ECO:0000313" key="1">
    <source>
        <dbReference type="EMBL" id="PZV33879.1"/>
    </source>
</evidence>
<gene>
    <name evidence="1" type="ORF">B5V02_37115</name>
</gene>